<feature type="signal peptide" evidence="1">
    <location>
        <begin position="1"/>
        <end position="27"/>
    </location>
</feature>
<dbReference type="EMBL" id="WJXB01000015">
    <property type="protein sequence ID" value="MRN56603.1"/>
    <property type="molecule type" value="Genomic_DNA"/>
</dbReference>
<gene>
    <name evidence="2" type="ORF">GJB61_26935</name>
</gene>
<evidence type="ECO:0000256" key="1">
    <source>
        <dbReference type="SAM" id="SignalP"/>
    </source>
</evidence>
<evidence type="ECO:0000313" key="2">
    <source>
        <dbReference type="EMBL" id="MRN56603.1"/>
    </source>
</evidence>
<dbReference type="Proteomes" id="UP000463051">
    <property type="component" value="Unassembled WGS sequence"/>
</dbReference>
<name>A0A7X2L4R2_9BACL</name>
<protein>
    <submittedName>
        <fullName evidence="2">Uncharacterized protein</fullName>
    </submittedName>
</protein>
<reference evidence="2 3" key="1">
    <citation type="submission" date="2019-11" db="EMBL/GenBank/DDBJ databases">
        <title>Paenibacillus monticola sp. nov., a novel PGPR strain isolated from mountain sample in China.</title>
        <authorList>
            <person name="Zhao Q."/>
            <person name="Li H.-P."/>
            <person name="Zhang J.-L."/>
        </authorList>
    </citation>
    <scope>NUCLEOTIDE SEQUENCE [LARGE SCALE GENOMIC DNA]</scope>
    <source>
        <strain evidence="2 3">LC-T2</strain>
    </source>
</reference>
<evidence type="ECO:0000313" key="3">
    <source>
        <dbReference type="Proteomes" id="UP000463051"/>
    </source>
</evidence>
<keyword evidence="1" id="KW-0732">Signal</keyword>
<sequence length="352" mass="39511">MRVKRICIAFSLSAILWILPSCTNNVANDLDIPFIAYNQMSVAKWGSWNLKQAELSVQNELYKFSEINDPIENILPLSWMGDSIVVNDRIEILGKPSHYNIEKITNPPVDGGYRYFLNGISIVEKYGEKQSVFEIPYKGETYSLDLNEIAEFQGKHTYLANGDIQKNDKIRLLFTAYGTQPEIDGTVIILTFDTLNKESSVVSFPVQELGFGDRGAAPQTSILTKNRLYTITGPETGYIDLKAKRYVAEPELSKRLKAVLPERIPNSITSSYLVPIGIYDNVILLADPTVQVGDQIGGMLIYACSDEDLLGELFITDKQVTVYNKDGKPQAPEVFDYQMIGGRYLMFSQADQ</sequence>
<organism evidence="2 3">
    <name type="scientific">Paenibacillus monticola</name>
    <dbReference type="NCBI Taxonomy" id="2666075"/>
    <lineage>
        <taxon>Bacteria</taxon>
        <taxon>Bacillati</taxon>
        <taxon>Bacillota</taxon>
        <taxon>Bacilli</taxon>
        <taxon>Bacillales</taxon>
        <taxon>Paenibacillaceae</taxon>
        <taxon>Paenibacillus</taxon>
    </lineage>
</organism>
<dbReference type="AlphaFoldDB" id="A0A7X2L4R2"/>
<feature type="chain" id="PRO_5030977946" evidence="1">
    <location>
        <begin position="28"/>
        <end position="352"/>
    </location>
</feature>
<proteinExistence type="predicted"/>
<keyword evidence="3" id="KW-1185">Reference proteome</keyword>
<comment type="caution">
    <text evidence="2">The sequence shown here is derived from an EMBL/GenBank/DDBJ whole genome shotgun (WGS) entry which is preliminary data.</text>
</comment>
<accession>A0A7X2L4R2</accession>
<dbReference type="RefSeq" id="WP_154122111.1">
    <property type="nucleotide sequence ID" value="NZ_WJXB01000015.1"/>
</dbReference>